<dbReference type="Gene3D" id="3.10.450.50">
    <property type="match status" value="1"/>
</dbReference>
<evidence type="ECO:0000259" key="1">
    <source>
        <dbReference type="Pfam" id="PF14534"/>
    </source>
</evidence>
<dbReference type="AlphaFoldDB" id="A0A1X3S2A5"/>
<name>A0A1X3S2A5_9GAMM</name>
<dbReference type="InterPro" id="IPR032710">
    <property type="entry name" value="NTF2-like_dom_sf"/>
</dbReference>
<dbReference type="Proteomes" id="UP000194020">
    <property type="component" value="Unassembled WGS sequence"/>
</dbReference>
<sequence>MSALVVASFNDGEGGIQEAEMERVRLLEARLRQAMLVSDVTALETLLDRELLSLSHLGQTLGRSDDLDAHRSGLIKNHDLQTADEQILLKDNVAIVVVKTQTFGSFGGQPADSVFLFTRTWLRSPDSTNGRVIAATAVRLIREDSARQCNARPGSATKVMQTTVVARFLSALGHDT</sequence>
<protein>
    <recommendedName>
        <fullName evidence="1">DUF4440 domain-containing protein</fullName>
    </recommendedName>
</protein>
<dbReference type="InterPro" id="IPR027843">
    <property type="entry name" value="DUF4440"/>
</dbReference>
<reference evidence="2 3" key="1">
    <citation type="submission" date="2016-02" db="EMBL/GenBank/DDBJ databases">
        <title>Species-wide whole genome sequencing reveals diversity, host range in Lonsdalea quercina.</title>
        <authorList>
            <person name="Li Y."/>
        </authorList>
    </citation>
    <scope>NUCLEOTIDE SEQUENCE [LARGE SCALE GENOMIC DNA]</scope>
    <source>
        <strain evidence="2 3">LMG 26264</strain>
    </source>
</reference>
<comment type="caution">
    <text evidence="2">The sequence shown here is derived from an EMBL/GenBank/DDBJ whole genome shotgun (WGS) entry which is preliminary data.</text>
</comment>
<dbReference type="Pfam" id="PF14534">
    <property type="entry name" value="DUF4440"/>
    <property type="match status" value="1"/>
</dbReference>
<feature type="domain" description="DUF4440" evidence="1">
    <location>
        <begin position="24"/>
        <end position="126"/>
    </location>
</feature>
<evidence type="ECO:0000313" key="2">
    <source>
        <dbReference type="EMBL" id="OSN08647.1"/>
    </source>
</evidence>
<dbReference type="RefSeq" id="WP_094108378.1">
    <property type="nucleotide sequence ID" value="NZ_LUTP01000001.1"/>
</dbReference>
<dbReference type="SUPFAM" id="SSF54427">
    <property type="entry name" value="NTF2-like"/>
    <property type="match status" value="1"/>
</dbReference>
<proteinExistence type="predicted"/>
<organism evidence="2 3">
    <name type="scientific">Lonsdalea iberica</name>
    <dbReference type="NCBI Taxonomy" id="1082703"/>
    <lineage>
        <taxon>Bacteria</taxon>
        <taxon>Pseudomonadati</taxon>
        <taxon>Pseudomonadota</taxon>
        <taxon>Gammaproteobacteria</taxon>
        <taxon>Enterobacterales</taxon>
        <taxon>Pectobacteriaceae</taxon>
        <taxon>Lonsdalea</taxon>
    </lineage>
</organism>
<evidence type="ECO:0000313" key="3">
    <source>
        <dbReference type="Proteomes" id="UP000194020"/>
    </source>
</evidence>
<accession>A0A1X3S2A5</accession>
<dbReference type="EMBL" id="LUTP01000001">
    <property type="protein sequence ID" value="OSN08647.1"/>
    <property type="molecule type" value="Genomic_DNA"/>
</dbReference>
<gene>
    <name evidence="2" type="ORF">AU511_00085</name>
</gene>